<protein>
    <recommendedName>
        <fullName evidence="5">Virginiamycin B lyase</fullName>
        <ecNumber evidence="5">4.2.99.-</ecNumber>
    </recommendedName>
    <alternativeName>
        <fullName evidence="5">Streptogramin B lyase</fullName>
    </alternativeName>
</protein>
<keyword evidence="4 5" id="KW-0046">Antibiotic resistance</keyword>
<dbReference type="PIRSF" id="PIRSF026412">
    <property type="entry name" value="Streptogrm_lyase"/>
    <property type="match status" value="1"/>
</dbReference>
<name>A0ABN3QDC9_9ACTN</name>
<dbReference type="SUPFAM" id="SSF101898">
    <property type="entry name" value="NHL repeat"/>
    <property type="match status" value="1"/>
</dbReference>
<reference evidence="6 7" key="1">
    <citation type="journal article" date="2019" name="Int. J. Syst. Evol. Microbiol.">
        <title>The Global Catalogue of Microorganisms (GCM) 10K type strain sequencing project: providing services to taxonomists for standard genome sequencing and annotation.</title>
        <authorList>
            <consortium name="The Broad Institute Genomics Platform"/>
            <consortium name="The Broad Institute Genome Sequencing Center for Infectious Disease"/>
            <person name="Wu L."/>
            <person name="Ma J."/>
        </authorList>
    </citation>
    <scope>NUCLEOTIDE SEQUENCE [LARGE SCALE GENOMIC DNA]</scope>
    <source>
        <strain evidence="6 7">JCM 16373</strain>
    </source>
</reference>
<comment type="cofactor">
    <cofactor evidence="5">
        <name>Mg(2+)</name>
        <dbReference type="ChEBI" id="CHEBI:18420"/>
    </cofactor>
</comment>
<keyword evidence="1 5" id="KW-0479">Metal-binding</keyword>
<evidence type="ECO:0000256" key="2">
    <source>
        <dbReference type="ARBA" id="ARBA00022842"/>
    </source>
</evidence>
<evidence type="ECO:0000256" key="3">
    <source>
        <dbReference type="ARBA" id="ARBA00023239"/>
    </source>
</evidence>
<dbReference type="SUPFAM" id="SSF63829">
    <property type="entry name" value="Calcium-dependent phosphotriesterase"/>
    <property type="match status" value="1"/>
</dbReference>
<evidence type="ECO:0000313" key="6">
    <source>
        <dbReference type="EMBL" id="GAA2623484.1"/>
    </source>
</evidence>
<dbReference type="Pfam" id="PF24684">
    <property type="entry name" value="Vgb_lyase"/>
    <property type="match status" value="1"/>
</dbReference>
<dbReference type="Proteomes" id="UP001501447">
    <property type="component" value="Unassembled WGS sequence"/>
</dbReference>
<evidence type="ECO:0000256" key="5">
    <source>
        <dbReference type="PIRNR" id="PIRNR026412"/>
    </source>
</evidence>
<dbReference type="InterPro" id="IPR051344">
    <property type="entry name" value="Vgb"/>
</dbReference>
<comment type="similarity">
    <text evidence="5">Belongs to the Vgb family.</text>
</comment>
<accession>A0ABN3QDC9</accession>
<comment type="caution">
    <text evidence="6">The sequence shown here is derived from an EMBL/GenBank/DDBJ whole genome shotgun (WGS) entry which is preliminary data.</text>
</comment>
<dbReference type="PANTHER" id="PTHR40274">
    <property type="entry name" value="VIRGINIAMYCIN B LYASE"/>
    <property type="match status" value="1"/>
</dbReference>
<sequence length="349" mass="36277">MSSRVPERGTREVVVETVAALPEGAGPYDVVTGADGALWVTLVHAGAIARLTPEDDGAATCAVTTYGLDVPSCGPTVITPGPDGALWFARTRDHRIGRITVDGRAESFALPTPECGPYGIAAGPDGALWFTQTNADRIGRITTAGEVCEFPLPIIGAFPSALVAGPDDALWFTLNQADALGRIDVAGKITLHPLPTKGAGPVGITSTPTPTPALSSGGASGGDVGGLWFVEIGAGRLGRLTPASRSPRARDGQTAASKSHIEEFILPDAEARPHAVVVDQDGGCWFTEWQANRVGALTPDGRLTEHDLPAPRSEPHGLTVGPDGAVYVALERGEVVRVRTVVTRPDRSR</sequence>
<keyword evidence="2 5" id="KW-0460">Magnesium</keyword>
<dbReference type="RefSeq" id="WP_344567892.1">
    <property type="nucleotide sequence ID" value="NZ_BAAARJ010000013.1"/>
</dbReference>
<keyword evidence="3 5" id="KW-0456">Lyase</keyword>
<keyword evidence="7" id="KW-1185">Reference proteome</keyword>
<dbReference type="EMBL" id="BAAARJ010000013">
    <property type="protein sequence ID" value="GAA2623484.1"/>
    <property type="molecule type" value="Genomic_DNA"/>
</dbReference>
<gene>
    <name evidence="6" type="ORF">GCM10009863_42320</name>
</gene>
<dbReference type="GO" id="GO:0016829">
    <property type="term" value="F:lyase activity"/>
    <property type="evidence" value="ECO:0007669"/>
    <property type="project" value="UniProtKB-KW"/>
</dbReference>
<comment type="subunit">
    <text evidence="5">Monomer.</text>
</comment>
<dbReference type="EC" id="4.2.99.-" evidence="5"/>
<dbReference type="InterPro" id="IPR011217">
    <property type="entry name" value="Vgb_bact"/>
</dbReference>
<dbReference type="PANTHER" id="PTHR40274:SF3">
    <property type="entry name" value="VIRGINIAMYCIN B LYASE"/>
    <property type="match status" value="1"/>
</dbReference>
<proteinExistence type="inferred from homology"/>
<evidence type="ECO:0000256" key="1">
    <source>
        <dbReference type="ARBA" id="ARBA00022723"/>
    </source>
</evidence>
<organism evidence="6 7">
    <name type="scientific">Streptomyces axinellae</name>
    <dbReference type="NCBI Taxonomy" id="552788"/>
    <lineage>
        <taxon>Bacteria</taxon>
        <taxon>Bacillati</taxon>
        <taxon>Actinomycetota</taxon>
        <taxon>Actinomycetes</taxon>
        <taxon>Kitasatosporales</taxon>
        <taxon>Streptomycetaceae</taxon>
        <taxon>Streptomyces</taxon>
    </lineage>
</organism>
<evidence type="ECO:0000256" key="4">
    <source>
        <dbReference type="ARBA" id="ARBA00023251"/>
    </source>
</evidence>
<dbReference type="Gene3D" id="2.130.10.10">
    <property type="entry name" value="YVTN repeat-like/Quinoprotein amine dehydrogenase"/>
    <property type="match status" value="2"/>
</dbReference>
<comment type="function">
    <text evidence="5">Inactivates the type B streptogramin antibiotics by linearizing the lactone ring at the ester linkage, generating a free phenylglycine carboxylate and converting the threonyl moiety into 2-amino-butenoic acid.</text>
</comment>
<dbReference type="InterPro" id="IPR015943">
    <property type="entry name" value="WD40/YVTN_repeat-like_dom_sf"/>
</dbReference>
<evidence type="ECO:0000313" key="7">
    <source>
        <dbReference type="Proteomes" id="UP001501447"/>
    </source>
</evidence>